<dbReference type="AlphaFoldDB" id="A0A1F5EK49"/>
<dbReference type="EMBL" id="MEZV01000009">
    <property type="protein sequence ID" value="OGD67809.1"/>
    <property type="molecule type" value="Genomic_DNA"/>
</dbReference>
<sequence length="79" mass="9741">MPDQRQFQRRDYNRGFQQSRREGGPGFEVLMRRFFREVQQSRILSEAKKRRHFSKDISRTEKRVIARRKAVVKRIKRGY</sequence>
<organism evidence="2 3">
    <name type="scientific">Candidatus Berkelbacteria bacterium RIFCSPHIGHO2_12_FULL_36_9</name>
    <dbReference type="NCBI Taxonomy" id="1797469"/>
    <lineage>
        <taxon>Bacteria</taxon>
        <taxon>Candidatus Berkelbacteria</taxon>
    </lineage>
</organism>
<evidence type="ECO:0000256" key="1">
    <source>
        <dbReference type="SAM" id="MobiDB-lite"/>
    </source>
</evidence>
<dbReference type="STRING" id="1797469.A3F08_01440"/>
<accession>A0A1F5EK49</accession>
<reference evidence="2 3" key="1">
    <citation type="journal article" date="2016" name="Nat. Commun.">
        <title>Thousands of microbial genomes shed light on interconnected biogeochemical processes in an aquifer system.</title>
        <authorList>
            <person name="Anantharaman K."/>
            <person name="Brown C.T."/>
            <person name="Hug L.A."/>
            <person name="Sharon I."/>
            <person name="Castelle C.J."/>
            <person name="Probst A.J."/>
            <person name="Thomas B.C."/>
            <person name="Singh A."/>
            <person name="Wilkins M.J."/>
            <person name="Karaoz U."/>
            <person name="Brodie E.L."/>
            <person name="Williams K.H."/>
            <person name="Hubbard S.S."/>
            <person name="Banfield J.F."/>
        </authorList>
    </citation>
    <scope>NUCLEOTIDE SEQUENCE [LARGE SCALE GENOMIC DNA]</scope>
</reference>
<evidence type="ECO:0000313" key="3">
    <source>
        <dbReference type="Proteomes" id="UP000176451"/>
    </source>
</evidence>
<comment type="caution">
    <text evidence="2">The sequence shown here is derived from an EMBL/GenBank/DDBJ whole genome shotgun (WGS) entry which is preliminary data.</text>
</comment>
<protein>
    <recommendedName>
        <fullName evidence="4">30S ribosomal protein S21</fullName>
    </recommendedName>
</protein>
<name>A0A1F5EK49_9BACT</name>
<proteinExistence type="predicted"/>
<gene>
    <name evidence="2" type="ORF">A3F08_01440</name>
</gene>
<evidence type="ECO:0008006" key="4">
    <source>
        <dbReference type="Google" id="ProtNLM"/>
    </source>
</evidence>
<evidence type="ECO:0000313" key="2">
    <source>
        <dbReference type="EMBL" id="OGD67809.1"/>
    </source>
</evidence>
<dbReference type="Proteomes" id="UP000176451">
    <property type="component" value="Unassembled WGS sequence"/>
</dbReference>
<feature type="region of interest" description="Disordered" evidence="1">
    <location>
        <begin position="1"/>
        <end position="23"/>
    </location>
</feature>